<organism evidence="1 2">
    <name type="scientific">Bauhinia variegata</name>
    <name type="common">Purple orchid tree</name>
    <name type="synonym">Phanera variegata</name>
    <dbReference type="NCBI Taxonomy" id="167791"/>
    <lineage>
        <taxon>Eukaryota</taxon>
        <taxon>Viridiplantae</taxon>
        <taxon>Streptophyta</taxon>
        <taxon>Embryophyta</taxon>
        <taxon>Tracheophyta</taxon>
        <taxon>Spermatophyta</taxon>
        <taxon>Magnoliopsida</taxon>
        <taxon>eudicotyledons</taxon>
        <taxon>Gunneridae</taxon>
        <taxon>Pentapetalae</taxon>
        <taxon>rosids</taxon>
        <taxon>fabids</taxon>
        <taxon>Fabales</taxon>
        <taxon>Fabaceae</taxon>
        <taxon>Cercidoideae</taxon>
        <taxon>Cercideae</taxon>
        <taxon>Bauhiniinae</taxon>
        <taxon>Bauhinia</taxon>
    </lineage>
</organism>
<keyword evidence="2" id="KW-1185">Reference proteome</keyword>
<accession>A0ACB9LBK7</accession>
<name>A0ACB9LBK7_BAUVA</name>
<dbReference type="EMBL" id="CM039437">
    <property type="protein sequence ID" value="KAI4306948.1"/>
    <property type="molecule type" value="Genomic_DNA"/>
</dbReference>
<gene>
    <name evidence="1" type="ORF">L6164_030185</name>
</gene>
<reference evidence="1 2" key="1">
    <citation type="journal article" date="2022" name="DNA Res.">
        <title>Chromosomal-level genome assembly of the orchid tree Bauhinia variegata (Leguminosae; Cercidoideae) supports the allotetraploid origin hypothesis of Bauhinia.</title>
        <authorList>
            <person name="Zhong Y."/>
            <person name="Chen Y."/>
            <person name="Zheng D."/>
            <person name="Pang J."/>
            <person name="Liu Y."/>
            <person name="Luo S."/>
            <person name="Meng S."/>
            <person name="Qian L."/>
            <person name="Wei D."/>
            <person name="Dai S."/>
            <person name="Zhou R."/>
        </authorList>
    </citation>
    <scope>NUCLEOTIDE SEQUENCE [LARGE SCALE GENOMIC DNA]</scope>
    <source>
        <strain evidence="1">BV-YZ2020</strain>
    </source>
</reference>
<sequence length="91" mass="10230">MGSREAKPRFVLVVFLVMFLVTAATSRSLSSSKKKCTSSTACHLRFAATLHEHKHLEMKDYGQGDEAPPYDDYYHDFYKKHGEVPSPGVGH</sequence>
<dbReference type="Proteomes" id="UP000828941">
    <property type="component" value="Chromosome 12"/>
</dbReference>
<evidence type="ECO:0000313" key="1">
    <source>
        <dbReference type="EMBL" id="KAI4306948.1"/>
    </source>
</evidence>
<protein>
    <submittedName>
        <fullName evidence="1">Uncharacterized protein</fullName>
    </submittedName>
</protein>
<proteinExistence type="predicted"/>
<comment type="caution">
    <text evidence="1">The sequence shown here is derived from an EMBL/GenBank/DDBJ whole genome shotgun (WGS) entry which is preliminary data.</text>
</comment>
<evidence type="ECO:0000313" key="2">
    <source>
        <dbReference type="Proteomes" id="UP000828941"/>
    </source>
</evidence>